<dbReference type="Proteomes" id="UP000092154">
    <property type="component" value="Unassembled WGS sequence"/>
</dbReference>
<accession>A0A1B7MI45</accession>
<dbReference type="GO" id="GO:0003676">
    <property type="term" value="F:nucleic acid binding"/>
    <property type="evidence" value="ECO:0007669"/>
    <property type="project" value="InterPro"/>
</dbReference>
<proteinExistence type="predicted"/>
<dbReference type="AlphaFoldDB" id="A0A1B7MI45"/>
<sequence>MAQILREPGFEEEAKLNAECPGFKCLPDKILRRCCRRFLYNQPDFTNVKSRLETVYEERGFRVIFLPKFHCELSFIEMCWGFSKRVYRQFEPSSREDVLERNIIAALDSILLETMRRFSIRSRHFIDAHRKGLNGEQAAWAIKKYRGHRVLPEHIMHDFDTSLTQNTS</sequence>
<feature type="non-terminal residue" evidence="1">
    <location>
        <position position="168"/>
    </location>
</feature>
<gene>
    <name evidence="1" type="ORF">K503DRAFT_727160</name>
</gene>
<dbReference type="STRING" id="1314800.A0A1B7MI45"/>
<dbReference type="InParanoid" id="A0A1B7MI45"/>
<reference evidence="1 2" key="1">
    <citation type="submission" date="2016-06" db="EMBL/GenBank/DDBJ databases">
        <title>Comparative genomics of the ectomycorrhizal sister species Rhizopogon vinicolor and Rhizopogon vesiculosus (Basidiomycota: Boletales) reveals a divergence of the mating type B locus.</title>
        <authorList>
            <consortium name="DOE Joint Genome Institute"/>
            <person name="Mujic A.B."/>
            <person name="Kuo A."/>
            <person name="Tritt A."/>
            <person name="Lipzen A."/>
            <person name="Chen C."/>
            <person name="Johnson J."/>
            <person name="Sharma A."/>
            <person name="Barry K."/>
            <person name="Grigoriev I.V."/>
            <person name="Spatafora J.W."/>
        </authorList>
    </citation>
    <scope>NUCLEOTIDE SEQUENCE [LARGE SCALE GENOMIC DNA]</scope>
    <source>
        <strain evidence="1 2">AM-OR11-026</strain>
    </source>
</reference>
<protein>
    <submittedName>
        <fullName evidence="1">Uncharacterized protein</fullName>
    </submittedName>
</protein>
<dbReference type="PANTHER" id="PTHR35871">
    <property type="entry name" value="EXPRESSED PROTEIN"/>
    <property type="match status" value="1"/>
</dbReference>
<evidence type="ECO:0000313" key="1">
    <source>
        <dbReference type="EMBL" id="OAX32281.1"/>
    </source>
</evidence>
<keyword evidence="2" id="KW-1185">Reference proteome</keyword>
<dbReference type="Gene3D" id="3.30.420.10">
    <property type="entry name" value="Ribonuclease H-like superfamily/Ribonuclease H"/>
    <property type="match status" value="1"/>
</dbReference>
<evidence type="ECO:0000313" key="2">
    <source>
        <dbReference type="Proteomes" id="UP000092154"/>
    </source>
</evidence>
<dbReference type="PANTHER" id="PTHR35871:SF1">
    <property type="entry name" value="CXC1-LIKE CYSTEINE CLUSTER ASSOCIATED WITH KDZ TRANSPOSASES DOMAIN-CONTAINING PROTEIN"/>
    <property type="match status" value="1"/>
</dbReference>
<dbReference type="InterPro" id="IPR036397">
    <property type="entry name" value="RNaseH_sf"/>
</dbReference>
<dbReference type="EMBL" id="KV449058">
    <property type="protein sequence ID" value="OAX32281.1"/>
    <property type="molecule type" value="Genomic_DNA"/>
</dbReference>
<dbReference type="OrthoDB" id="2416294at2759"/>
<organism evidence="1 2">
    <name type="scientific">Rhizopogon vinicolor AM-OR11-026</name>
    <dbReference type="NCBI Taxonomy" id="1314800"/>
    <lineage>
        <taxon>Eukaryota</taxon>
        <taxon>Fungi</taxon>
        <taxon>Dikarya</taxon>
        <taxon>Basidiomycota</taxon>
        <taxon>Agaricomycotina</taxon>
        <taxon>Agaricomycetes</taxon>
        <taxon>Agaricomycetidae</taxon>
        <taxon>Boletales</taxon>
        <taxon>Suillineae</taxon>
        <taxon>Rhizopogonaceae</taxon>
        <taxon>Rhizopogon</taxon>
    </lineage>
</organism>
<name>A0A1B7MI45_9AGAM</name>